<dbReference type="Proteomes" id="UP001585053">
    <property type="component" value="Unassembled WGS sequence"/>
</dbReference>
<keyword evidence="3" id="KW-1185">Reference proteome</keyword>
<comment type="caution">
    <text evidence="2">The sequence shown here is derived from an EMBL/GenBank/DDBJ whole genome shotgun (WGS) entry which is preliminary data.</text>
</comment>
<dbReference type="RefSeq" id="WP_357228332.1">
    <property type="nucleotide sequence ID" value="NZ_JAYMRS010000001.1"/>
</dbReference>
<name>A0ABV5DNX0_9ACTN</name>
<organism evidence="2 3">
    <name type="scientific">Nocardiopsis alba</name>
    <dbReference type="NCBI Taxonomy" id="53437"/>
    <lineage>
        <taxon>Bacteria</taxon>
        <taxon>Bacillati</taxon>
        <taxon>Actinomycetota</taxon>
        <taxon>Actinomycetes</taxon>
        <taxon>Streptosporangiales</taxon>
        <taxon>Nocardiopsidaceae</taxon>
        <taxon>Nocardiopsis</taxon>
    </lineage>
</organism>
<dbReference type="Gene3D" id="1.10.1510.10">
    <property type="entry name" value="Uncharacterised protein YqeY/AIM41 PF09424, N-terminal domain"/>
    <property type="match status" value="1"/>
</dbReference>
<sequence length="129" mass="14293">MNDRPRTPPATDADTPRARMRSDLVTAMWERRRETVSALRTALAALDNAEAAPAPEAPNATTNEHIAGSRSGVGSTEAPRRVLSADRVRALLNEQIEERTVEADRYEAHGRHDAARRLRLEADALRPYV</sequence>
<evidence type="ECO:0000256" key="1">
    <source>
        <dbReference type="SAM" id="MobiDB-lite"/>
    </source>
</evidence>
<dbReference type="InterPro" id="IPR042184">
    <property type="entry name" value="YqeY/Aim41_N"/>
</dbReference>
<reference evidence="2 3" key="1">
    <citation type="submission" date="2024-01" db="EMBL/GenBank/DDBJ databases">
        <title>Genome mining of biosynthetic gene clusters to explore secondary metabolites of Streptomyces sp.</title>
        <authorList>
            <person name="Baig A."/>
            <person name="Ajitkumar Shintre N."/>
            <person name="Kumar H."/>
            <person name="Anbarasu A."/>
            <person name="Ramaiah S."/>
        </authorList>
    </citation>
    <scope>NUCLEOTIDE SEQUENCE [LARGE SCALE GENOMIC DNA]</scope>
    <source>
        <strain evidence="2 3">A01</strain>
    </source>
</reference>
<gene>
    <name evidence="2" type="ORF">VSQ78_00930</name>
</gene>
<feature type="compositionally biased region" description="Low complexity" evidence="1">
    <location>
        <begin position="49"/>
        <end position="64"/>
    </location>
</feature>
<evidence type="ECO:0008006" key="4">
    <source>
        <dbReference type="Google" id="ProtNLM"/>
    </source>
</evidence>
<evidence type="ECO:0000313" key="3">
    <source>
        <dbReference type="Proteomes" id="UP001585053"/>
    </source>
</evidence>
<dbReference type="EMBL" id="JAYMRS010000001">
    <property type="protein sequence ID" value="MFB8766246.1"/>
    <property type="molecule type" value="Genomic_DNA"/>
</dbReference>
<proteinExistence type="predicted"/>
<feature type="region of interest" description="Disordered" evidence="1">
    <location>
        <begin position="1"/>
        <end position="21"/>
    </location>
</feature>
<protein>
    <recommendedName>
        <fullName evidence="4">Yqey-like protein</fullName>
    </recommendedName>
</protein>
<accession>A0ABV5DNX0</accession>
<feature type="region of interest" description="Disordered" evidence="1">
    <location>
        <begin position="49"/>
        <end position="80"/>
    </location>
</feature>
<evidence type="ECO:0000313" key="2">
    <source>
        <dbReference type="EMBL" id="MFB8766246.1"/>
    </source>
</evidence>